<keyword evidence="1" id="KW-0472">Membrane</keyword>
<feature type="transmembrane region" description="Helical" evidence="1">
    <location>
        <begin position="430"/>
        <end position="453"/>
    </location>
</feature>
<dbReference type="Proteomes" id="UP000767854">
    <property type="component" value="Unassembled WGS sequence"/>
</dbReference>
<dbReference type="RefSeq" id="WP_204665187.1">
    <property type="nucleotide sequence ID" value="NZ_JAFBDT010000029.1"/>
</dbReference>
<dbReference type="Gene3D" id="2.60.40.3680">
    <property type="match status" value="2"/>
</dbReference>
<accession>A0ABS2MTT3</accession>
<evidence type="ECO:0000313" key="2">
    <source>
        <dbReference type="EMBL" id="MBM7562760.1"/>
    </source>
</evidence>
<protein>
    <submittedName>
        <fullName evidence="2">Uncharacterized protein</fullName>
    </submittedName>
</protein>
<organism evidence="2 3">
    <name type="scientific">Fusibacter tunisiensis</name>
    <dbReference type="NCBI Taxonomy" id="1008308"/>
    <lineage>
        <taxon>Bacteria</taxon>
        <taxon>Bacillati</taxon>
        <taxon>Bacillota</taxon>
        <taxon>Clostridia</taxon>
        <taxon>Eubacteriales</taxon>
        <taxon>Eubacteriales Family XII. Incertae Sedis</taxon>
        <taxon>Fusibacter</taxon>
    </lineage>
</organism>
<gene>
    <name evidence="2" type="ORF">JOC49_002321</name>
</gene>
<proteinExistence type="predicted"/>
<dbReference type="EMBL" id="JAFBDT010000029">
    <property type="protein sequence ID" value="MBM7562760.1"/>
    <property type="molecule type" value="Genomic_DNA"/>
</dbReference>
<sequence length="466" mass="53584">MNKWKVSLLIILTLIISGSPVYGNSGPVTWFQYPGFSIITIDESTPIAVIEEDLHFDFSENEQSDYSLVGAVSAQYRMKNTSETRINGKMVFPFIKNMWGIEEYPVQVLVDGTPIEYQIHYGDLVGSIDSNGDFQESIELQEILESISEEKYEPENFEYGEVGTLYRIHLETDREESLHVKANFSTDMANSRLLTKGINSYAYTQETNAFSVGTWVDKEKRTMEIYSLDEAFEITVKGFESGASDAAEVTDFRVDIEVVEMDIEAYLMDFVDADRNLYGETVYFKALDQALEKTSFVNEEDLTSALIAPRYVLIAYEVPFDSMEEKTVEVRYATLGSMDRRETVNPTYTYTYFLHPAKYWKDFRDLTIRITPSEAYPYVLESNLPLTKGNDGIYVGTFETLPEEDFKFTLYEKETITTSDKIKNSLDKNMYFLLTAGFLLFCVLVLVVFGLIVRKLLLWYSNRIRK</sequence>
<reference evidence="2 3" key="1">
    <citation type="submission" date="2021-01" db="EMBL/GenBank/DDBJ databases">
        <title>Genomic Encyclopedia of Type Strains, Phase IV (KMG-IV): sequencing the most valuable type-strain genomes for metagenomic binning, comparative biology and taxonomic classification.</title>
        <authorList>
            <person name="Goeker M."/>
        </authorList>
    </citation>
    <scope>NUCLEOTIDE SEQUENCE [LARGE SCALE GENOMIC DNA]</scope>
    <source>
        <strain evidence="2 3">DSM 24436</strain>
    </source>
</reference>
<evidence type="ECO:0000256" key="1">
    <source>
        <dbReference type="SAM" id="Phobius"/>
    </source>
</evidence>
<comment type="caution">
    <text evidence="2">The sequence shown here is derived from an EMBL/GenBank/DDBJ whole genome shotgun (WGS) entry which is preliminary data.</text>
</comment>
<evidence type="ECO:0000313" key="3">
    <source>
        <dbReference type="Proteomes" id="UP000767854"/>
    </source>
</evidence>
<keyword evidence="1" id="KW-0812">Transmembrane</keyword>
<keyword evidence="3" id="KW-1185">Reference proteome</keyword>
<keyword evidence="1" id="KW-1133">Transmembrane helix</keyword>
<name>A0ABS2MTT3_9FIRM</name>